<keyword evidence="2" id="KW-0677">Repeat</keyword>
<evidence type="ECO:0000313" key="5">
    <source>
        <dbReference type="EMBL" id="MFE3868753.1"/>
    </source>
</evidence>
<dbReference type="InterPro" id="IPR003410">
    <property type="entry name" value="HYR_dom"/>
</dbReference>
<dbReference type="EMBL" id="JBHZPZ010000013">
    <property type="protein sequence ID" value="MFE3868753.1"/>
    <property type="molecule type" value="Genomic_DNA"/>
</dbReference>
<feature type="chain" id="PRO_5046166274" evidence="3">
    <location>
        <begin position="27"/>
        <end position="1467"/>
    </location>
</feature>
<dbReference type="Gene3D" id="2.60.40.10">
    <property type="entry name" value="Immunoglobulins"/>
    <property type="match status" value="1"/>
</dbReference>
<feature type="signal peptide" evidence="3">
    <location>
        <begin position="1"/>
        <end position="26"/>
    </location>
</feature>
<accession>A0ABW6HXN1</accession>
<organism evidence="5 6">
    <name type="scientific">Flavobacterium xylosi</name>
    <dbReference type="NCBI Taxonomy" id="3230415"/>
    <lineage>
        <taxon>Bacteria</taxon>
        <taxon>Pseudomonadati</taxon>
        <taxon>Bacteroidota</taxon>
        <taxon>Flavobacteriia</taxon>
        <taxon>Flavobacteriales</taxon>
        <taxon>Flavobacteriaceae</taxon>
        <taxon>Flavobacterium</taxon>
    </lineage>
</organism>
<comment type="caution">
    <text evidence="5">The sequence shown here is derived from an EMBL/GenBank/DDBJ whole genome shotgun (WGS) entry which is preliminary data.</text>
</comment>
<dbReference type="PANTHER" id="PTHR24273">
    <property type="entry name" value="FI04643P-RELATED"/>
    <property type="match status" value="1"/>
</dbReference>
<dbReference type="PROSITE" id="PS50825">
    <property type="entry name" value="HYR"/>
    <property type="match status" value="2"/>
</dbReference>
<dbReference type="InterPro" id="IPR026444">
    <property type="entry name" value="Secre_tail"/>
</dbReference>
<dbReference type="SUPFAM" id="SSF49373">
    <property type="entry name" value="Invasin/intimin cell-adhesion fragments"/>
    <property type="match status" value="1"/>
</dbReference>
<dbReference type="Gene3D" id="2.60.120.260">
    <property type="entry name" value="Galactose-binding domain-like"/>
    <property type="match status" value="1"/>
</dbReference>
<evidence type="ECO:0000256" key="2">
    <source>
        <dbReference type="ARBA" id="ARBA00022737"/>
    </source>
</evidence>
<dbReference type="Pfam" id="PF18962">
    <property type="entry name" value="Por_Secre_tail"/>
    <property type="match status" value="1"/>
</dbReference>
<keyword evidence="1 3" id="KW-0732">Signal</keyword>
<dbReference type="InterPro" id="IPR005135">
    <property type="entry name" value="Endo/exonuclease/phosphatase"/>
</dbReference>
<dbReference type="InterPro" id="IPR013783">
    <property type="entry name" value="Ig-like_fold"/>
</dbReference>
<protein>
    <submittedName>
        <fullName evidence="5">HYR domain-containing protein</fullName>
    </submittedName>
</protein>
<dbReference type="Proteomes" id="UP001600109">
    <property type="component" value="Unassembled WGS sequence"/>
</dbReference>
<dbReference type="RefSeq" id="WP_379855362.1">
    <property type="nucleotide sequence ID" value="NZ_JBHZPZ010000013.1"/>
</dbReference>
<dbReference type="Gene3D" id="3.60.10.10">
    <property type="entry name" value="Endonuclease/exonuclease/phosphatase"/>
    <property type="match status" value="1"/>
</dbReference>
<reference evidence="5 6" key="1">
    <citation type="submission" date="2024-06" db="EMBL/GenBank/DDBJ databases">
        <title>Flavobacterium spp. isolated from glacier.</title>
        <authorList>
            <person name="Han D."/>
        </authorList>
    </citation>
    <scope>NUCLEOTIDE SEQUENCE [LARGE SCALE GENOMIC DNA]</scope>
    <source>
        <strain evidence="5 6">LS2P90</strain>
    </source>
</reference>
<proteinExistence type="predicted"/>
<name>A0ABW6HXN1_9FLAO</name>
<gene>
    <name evidence="5" type="ORF">ACFX5E_11795</name>
</gene>
<feature type="domain" description="HYR" evidence="4">
    <location>
        <begin position="1124"/>
        <end position="1207"/>
    </location>
</feature>
<dbReference type="PANTHER" id="PTHR24273:SF32">
    <property type="entry name" value="HYALIN"/>
    <property type="match status" value="1"/>
</dbReference>
<dbReference type="Gene3D" id="2.60.40.1080">
    <property type="match status" value="1"/>
</dbReference>
<dbReference type="InterPro" id="IPR008964">
    <property type="entry name" value="Invasin/intimin_cell_adhesion"/>
</dbReference>
<dbReference type="NCBIfam" id="NF038128">
    <property type="entry name" value="choice_anch_J"/>
    <property type="match status" value="1"/>
</dbReference>
<dbReference type="InterPro" id="IPR036691">
    <property type="entry name" value="Endo/exonu/phosph_ase_sf"/>
</dbReference>
<evidence type="ECO:0000256" key="1">
    <source>
        <dbReference type="ARBA" id="ARBA00022729"/>
    </source>
</evidence>
<keyword evidence="6" id="KW-1185">Reference proteome</keyword>
<dbReference type="NCBIfam" id="TIGR04183">
    <property type="entry name" value="Por_Secre_tail"/>
    <property type="match status" value="1"/>
</dbReference>
<evidence type="ECO:0000313" key="6">
    <source>
        <dbReference type="Proteomes" id="UP001600109"/>
    </source>
</evidence>
<sequence>MKQFYQIRHFLAFLSIFCYFSGSLFAQGTSPVPQNIPYFQDFSTLPSSSITYPYGFQGWTAGLAPGSSYNTSATLVADRALLAGSSASTTTGGFHNYNGKIGFLNSGSLDLTIGLAINTIGKSAIEVQFDAMVIRNPYNIPPAVANTRINEMVLQYRIGNTSVFNTLPSTSYLSNSVKQTTSGITSPLNPITIKVILPVECNNQEVVQLRWISKQNSGGGSRPSFAIDNIRIQNDITPPTNMVGFPKIDNILSDGFDFSSQINEIGKTYFVVLAGGSSKPTPTQIIAGLDSNGNTAFKSDFLDVTNESIVYTKNITDLSLGTDYVIYSISQDAFGNIQTQANQINVKTYNILTPKLLPSINNLNFGFSEQNFDSKTLSYQLQYANLTDVVTLTAQGNFSISKNANDTFQSTLTFDATDLAVNSSTTVYVRFTPNALGAFSGSIIHQSTGAANKTLLLTGTGINPYLQNFNDVNVLNNSGWKAYSISGDKVKWASTTTRFNSSPAAVLMNGYAETGASKDWLISPSLRLDSFDKFPLLSFYARKFYAGTNLKLMVSTDYDGISNPETATWTALEGDFPTTTGVFKQSKYINLEAYKTNHTYVAWVYETPTNDANNSAEWTIDDVNITNEATFLASNPNLNFGEVSPNTISDSQSFIFMAGGYGDVTITAPSDYQLSVDNVNFVSKVVVSQAEALAGKTIYAHFAPTSKALNLSGSLIITATGLNQKIGFFTGSSLPKTETFDIVSYNLEFFGSNVVGSTGSEFGPIDDALQIENVAKVMNKLNADVYVVQEVSDEPSLDLLIQKISINGKTFDKSVSPAWSYSFAPADPLFPPQKLVVLYNTQTTKVNKTRVMFSDLYDDIRAGKTTLPNYPSSSSSFFASGRLPYLVNVETNINGVKKEINLIDIHGRANSGTDISKYNMRKYDAEFLKDSLDAEYPNANFMILGDYNDDVDVSVISPNPSSYQKMVEDTDRYNALTLEISKAGAYSYLGSGGFLDHIIVSNELTSEYVPNSVAVYDPRLDIANYVNTTSDHGPVIARFELKKKEQTINFPSIAVSESITSYDLTATATSGLNVTYSSSDETIAKVNNNTIQIVGAGTVTIMATQSGNEYYSAAADATQSLTITDTILPVIETLTNIIKNNDLGVCGAEVNFTAPTGTDNFSGASTIQIAGLPSGTEYPLGTTTNTFQVTDASGNNAISTFTVTVTDTELPIIAKLANISKNNDSGKCGAIVTFTTPVATDNCSGATTLQIAGLPSGTEYPLGTTTNTFQVTDAAGNIATTAFTVTINDTELPTLTCPGNIVQKKEGKLHGVAVNYALPLGNDNCSGFTIKQTEGLPSGSIFPLGVTTNTFKIVDASGNTANCSFTVTVVQAITPNNSNANQVLSVVAYPNPATDLVNITVKTDTPKSMTLKLYDIFGMLVGSPIEINGITTENTIQINVSNFRRGVYVYTLSADNKVLFADKIIKK</sequence>
<dbReference type="Pfam" id="PF02494">
    <property type="entry name" value="HYR"/>
    <property type="match status" value="3"/>
</dbReference>
<evidence type="ECO:0000256" key="3">
    <source>
        <dbReference type="SAM" id="SignalP"/>
    </source>
</evidence>
<dbReference type="SUPFAM" id="SSF56219">
    <property type="entry name" value="DNase I-like"/>
    <property type="match status" value="1"/>
</dbReference>
<evidence type="ECO:0000259" key="4">
    <source>
        <dbReference type="PROSITE" id="PS50825"/>
    </source>
</evidence>
<feature type="domain" description="HYR" evidence="4">
    <location>
        <begin position="1288"/>
        <end position="1371"/>
    </location>
</feature>
<dbReference type="Pfam" id="PF03372">
    <property type="entry name" value="Exo_endo_phos"/>
    <property type="match status" value="1"/>
</dbReference>